<gene>
    <name evidence="3" type="ORF">N864_06415</name>
</gene>
<dbReference type="Proteomes" id="UP000019494">
    <property type="component" value="Unassembled WGS sequence"/>
</dbReference>
<dbReference type="AlphaFoldDB" id="W9GRY4"/>
<dbReference type="PATRIC" id="fig|584657.3.peg.464"/>
<reference evidence="4" key="1">
    <citation type="submission" date="2013-08" db="EMBL/GenBank/DDBJ databases">
        <title>Intrasporangium oryzae NRRL B-24470.</title>
        <authorList>
            <person name="Liu H."/>
            <person name="Wang G."/>
        </authorList>
    </citation>
    <scope>NUCLEOTIDE SEQUENCE [LARGE SCALE GENOMIC DNA]</scope>
    <source>
        <strain evidence="4">Q5-1</strain>
    </source>
</reference>
<sequence length="251" mass="28222">MLLPELIERHGRVGGALFAVSDDDFAGFTRYGAQMLANQSVGPMDLVLLDAAMTTGDPWDRLEGLSDGSRVLVVLMGEPADVPQGKVVQALSRCELDLVEVTALEEVYKRHVAVVGERGAPRPEPQHARRVTWEWALGRLIAHAEYERRLAQDAEGRQRETQLRRELMDALAMETRLQELTTRLTELEATLEESRRALRELRNAPARRLGDAVLAMRHQPLQGAKGVYDEVMASRRRRKRAGAAQTRKERN</sequence>
<accession>W9GRY4</accession>
<evidence type="ECO:0000313" key="4">
    <source>
        <dbReference type="Proteomes" id="UP000019494"/>
    </source>
</evidence>
<feature type="coiled-coil region" evidence="1">
    <location>
        <begin position="170"/>
        <end position="204"/>
    </location>
</feature>
<comment type="caution">
    <text evidence="3">The sequence shown here is derived from an EMBL/GenBank/DDBJ whole genome shotgun (WGS) entry which is preliminary data.</text>
</comment>
<evidence type="ECO:0000256" key="2">
    <source>
        <dbReference type="SAM" id="MobiDB-lite"/>
    </source>
</evidence>
<name>W9GRY4_9MICO</name>
<proteinExistence type="predicted"/>
<protein>
    <submittedName>
        <fullName evidence="3">Uncharacterized protein</fullName>
    </submittedName>
</protein>
<dbReference type="RefSeq" id="WP_034712975.1">
    <property type="nucleotide sequence ID" value="NZ_AWQS01000009.1"/>
</dbReference>
<keyword evidence="4" id="KW-1185">Reference proteome</keyword>
<evidence type="ECO:0000313" key="3">
    <source>
        <dbReference type="EMBL" id="EWT07568.1"/>
    </source>
</evidence>
<dbReference type="EMBL" id="AWQS01000009">
    <property type="protein sequence ID" value="EWT07568.1"/>
    <property type="molecule type" value="Genomic_DNA"/>
</dbReference>
<keyword evidence="1" id="KW-0175">Coiled coil</keyword>
<organism evidence="3 4">
    <name type="scientific">Intrasporangium chromatireducens Q5-1</name>
    <dbReference type="NCBI Taxonomy" id="584657"/>
    <lineage>
        <taxon>Bacteria</taxon>
        <taxon>Bacillati</taxon>
        <taxon>Actinomycetota</taxon>
        <taxon>Actinomycetes</taxon>
        <taxon>Micrococcales</taxon>
        <taxon>Intrasporangiaceae</taxon>
        <taxon>Intrasporangium</taxon>
    </lineage>
</organism>
<evidence type="ECO:0000256" key="1">
    <source>
        <dbReference type="SAM" id="Coils"/>
    </source>
</evidence>
<feature type="region of interest" description="Disordered" evidence="2">
    <location>
        <begin position="227"/>
        <end position="251"/>
    </location>
</feature>